<dbReference type="InterPro" id="IPR052020">
    <property type="entry name" value="Cyclic_di-GMP/3'3'-cGAMP_PDE"/>
</dbReference>
<dbReference type="PROSITE" id="PS51831">
    <property type="entry name" value="HD"/>
    <property type="match status" value="1"/>
</dbReference>
<evidence type="ECO:0000259" key="2">
    <source>
        <dbReference type="PROSITE" id="PS51832"/>
    </source>
</evidence>
<dbReference type="PANTHER" id="PTHR45228">
    <property type="entry name" value="CYCLIC DI-GMP PHOSPHODIESTERASE TM_0186-RELATED"/>
    <property type="match status" value="1"/>
</dbReference>
<dbReference type="Pfam" id="PF13487">
    <property type="entry name" value="HD_5"/>
    <property type="match status" value="1"/>
</dbReference>
<protein>
    <submittedName>
        <fullName evidence="3">Uncharacterized protein</fullName>
    </submittedName>
</protein>
<accession>A0A6J4LK81</accession>
<dbReference type="SMART" id="SM00065">
    <property type="entry name" value="GAF"/>
    <property type="match status" value="1"/>
</dbReference>
<sequence>MATESAAPSPFEDQVLAHLRNAEAAYHAEQRERARELDELEATRAALAESQTHARLLTAELDAQRWNAERERQRVECLKQAMREIHGALFHGDVYTLILRACLTISGATRGIYVTCTRPDGPLRVRAHIDIPAIQGAAPPPMVAQLCRDVLAKNDTIVCSEADTAARLSGDEPQGLRFRNCVAAPVVLLANLDGVVLAADKMDGEFDDRDIEALLSVGDQATVAVRNRHLERELQTAYVHTVTMLADAVEAKDPYTHGHCEMASRYARLVASRLGLSEHDQALVCYSALLHDVGKIGVSDGVLNKPGPLLPEEVELMRAHVRVGYDLLNHVPALRDVADVVLRHHEHYDGGGYPDGMRGEDIPMPARIVSVADAYCAMITRRSYKDAYPEAAARAELRRCAGTQFDPVVVDAFLAILDTPEALDGDSDDFAECGLLPGFEAMRAQASPV</sequence>
<dbReference type="InterPro" id="IPR006674">
    <property type="entry name" value="HD_domain"/>
</dbReference>
<dbReference type="InterPro" id="IPR003607">
    <property type="entry name" value="HD/PDEase_dom"/>
</dbReference>
<dbReference type="InterPro" id="IPR003018">
    <property type="entry name" value="GAF"/>
</dbReference>
<dbReference type="Pfam" id="PF13185">
    <property type="entry name" value="GAF_2"/>
    <property type="match status" value="1"/>
</dbReference>
<feature type="domain" description="HD" evidence="1">
    <location>
        <begin position="256"/>
        <end position="378"/>
    </location>
</feature>
<dbReference type="InterPro" id="IPR037522">
    <property type="entry name" value="HD_GYP_dom"/>
</dbReference>
<dbReference type="SMART" id="SM00471">
    <property type="entry name" value="HDc"/>
    <property type="match status" value="1"/>
</dbReference>
<dbReference type="CDD" id="cd00077">
    <property type="entry name" value="HDc"/>
    <property type="match status" value="1"/>
</dbReference>
<dbReference type="AlphaFoldDB" id="A0A6J4LK81"/>
<proteinExistence type="predicted"/>
<name>A0A6J4LK81_9BACT</name>
<dbReference type="PROSITE" id="PS51832">
    <property type="entry name" value="HD_GYP"/>
    <property type="match status" value="1"/>
</dbReference>
<evidence type="ECO:0000313" key="3">
    <source>
        <dbReference type="EMBL" id="CAA9333050.1"/>
    </source>
</evidence>
<evidence type="ECO:0000259" key="1">
    <source>
        <dbReference type="PROSITE" id="PS51831"/>
    </source>
</evidence>
<reference evidence="3" key="1">
    <citation type="submission" date="2020-02" db="EMBL/GenBank/DDBJ databases">
        <authorList>
            <person name="Meier V. D."/>
        </authorList>
    </citation>
    <scope>NUCLEOTIDE SEQUENCE</scope>
    <source>
        <strain evidence="3">AVDCRST_MAG68</strain>
    </source>
</reference>
<dbReference type="SUPFAM" id="SSF55781">
    <property type="entry name" value="GAF domain-like"/>
    <property type="match status" value="1"/>
</dbReference>
<organism evidence="3">
    <name type="scientific">uncultured Gemmatimonadota bacterium</name>
    <dbReference type="NCBI Taxonomy" id="203437"/>
    <lineage>
        <taxon>Bacteria</taxon>
        <taxon>Pseudomonadati</taxon>
        <taxon>Gemmatimonadota</taxon>
        <taxon>environmental samples</taxon>
    </lineage>
</organism>
<dbReference type="EMBL" id="CADCTW010000128">
    <property type="protein sequence ID" value="CAA9333050.1"/>
    <property type="molecule type" value="Genomic_DNA"/>
</dbReference>
<feature type="domain" description="HD-GYP" evidence="2">
    <location>
        <begin position="234"/>
        <end position="429"/>
    </location>
</feature>
<gene>
    <name evidence="3" type="ORF">AVDCRST_MAG68-2592</name>
</gene>
<dbReference type="InterPro" id="IPR006675">
    <property type="entry name" value="HDIG_dom"/>
</dbReference>
<dbReference type="InterPro" id="IPR029016">
    <property type="entry name" value="GAF-like_dom_sf"/>
</dbReference>
<dbReference type="Gene3D" id="1.10.3210.10">
    <property type="entry name" value="Hypothetical protein af1432"/>
    <property type="match status" value="1"/>
</dbReference>
<dbReference type="Gene3D" id="3.30.450.40">
    <property type="match status" value="1"/>
</dbReference>
<dbReference type="NCBIfam" id="TIGR00277">
    <property type="entry name" value="HDIG"/>
    <property type="match status" value="1"/>
</dbReference>
<dbReference type="SUPFAM" id="SSF109604">
    <property type="entry name" value="HD-domain/PDEase-like"/>
    <property type="match status" value="1"/>
</dbReference>